<keyword evidence="3" id="KW-0406">Ion transport</keyword>
<keyword evidence="5 6" id="KW-0472">Membrane</keyword>
<accession>A0ABP0I1J5</accession>
<feature type="domain" description="Cation efflux protein transmembrane" evidence="7">
    <location>
        <begin position="17"/>
        <end position="234"/>
    </location>
</feature>
<dbReference type="Proteomes" id="UP001642464">
    <property type="component" value="Unassembled WGS sequence"/>
</dbReference>
<sequence>MGECCEHCSGNSKVLAVVILLFGSITAAQFLAAIAAGSDALLVDCGSMLVDTCTYLVNLCAERYRGQVTDLCASGISILVLLAVSMSGILEAINDLTHPHEGEKLTPQIVLLFGLVGICVDLLSFWGFYRWGWQSVLGDFGTRSPMGSPLADSMSPGSRLMASPVAVNDAMSPSSRMFGSSSMNMRSAFMHVGADLLRSVVTVTEGLLVIFWQMDGRSTDSVASLIVSFTILCGVGVGVMAWSKQAWQFWTSRRSTDELLRAIPLAEYIREPP</sequence>
<dbReference type="InterPro" id="IPR027469">
    <property type="entry name" value="Cation_efflux_TMD_sf"/>
</dbReference>
<feature type="transmembrane region" description="Helical" evidence="6">
    <location>
        <begin position="14"/>
        <end position="35"/>
    </location>
</feature>
<evidence type="ECO:0000313" key="8">
    <source>
        <dbReference type="EMBL" id="CAK8996128.1"/>
    </source>
</evidence>
<comment type="subcellular location">
    <subcellularLocation>
        <location evidence="1">Membrane</location>
        <topology evidence="1">Multi-pass membrane protein</topology>
    </subcellularLocation>
</comment>
<evidence type="ECO:0000256" key="5">
    <source>
        <dbReference type="ARBA" id="ARBA00023136"/>
    </source>
</evidence>
<feature type="transmembrane region" description="Helical" evidence="6">
    <location>
        <begin position="41"/>
        <end position="61"/>
    </location>
</feature>
<dbReference type="EMBL" id="CAXAMM010002447">
    <property type="protein sequence ID" value="CAK8996128.1"/>
    <property type="molecule type" value="Genomic_DNA"/>
</dbReference>
<feature type="transmembrane region" description="Helical" evidence="6">
    <location>
        <begin position="223"/>
        <end position="243"/>
    </location>
</feature>
<evidence type="ECO:0000256" key="6">
    <source>
        <dbReference type="SAM" id="Phobius"/>
    </source>
</evidence>
<keyword evidence="4 6" id="KW-1133">Transmembrane helix</keyword>
<name>A0ABP0I1J5_9DINO</name>
<feature type="transmembrane region" description="Helical" evidence="6">
    <location>
        <begin position="68"/>
        <end position="89"/>
    </location>
</feature>
<evidence type="ECO:0000313" key="9">
    <source>
        <dbReference type="Proteomes" id="UP001642464"/>
    </source>
</evidence>
<proteinExistence type="predicted"/>
<dbReference type="Gene3D" id="1.20.1510.10">
    <property type="entry name" value="Cation efflux protein transmembrane domain"/>
    <property type="match status" value="1"/>
</dbReference>
<feature type="transmembrane region" description="Helical" evidence="6">
    <location>
        <begin position="109"/>
        <end position="129"/>
    </location>
</feature>
<dbReference type="SUPFAM" id="SSF161111">
    <property type="entry name" value="Cation efflux protein transmembrane domain-like"/>
    <property type="match status" value="1"/>
</dbReference>
<organism evidence="8 9">
    <name type="scientific">Durusdinium trenchii</name>
    <dbReference type="NCBI Taxonomy" id="1381693"/>
    <lineage>
        <taxon>Eukaryota</taxon>
        <taxon>Sar</taxon>
        <taxon>Alveolata</taxon>
        <taxon>Dinophyceae</taxon>
        <taxon>Suessiales</taxon>
        <taxon>Symbiodiniaceae</taxon>
        <taxon>Durusdinium</taxon>
    </lineage>
</organism>
<keyword evidence="3" id="KW-0864">Zinc transport</keyword>
<evidence type="ECO:0000259" key="7">
    <source>
        <dbReference type="Pfam" id="PF01545"/>
    </source>
</evidence>
<dbReference type="InterPro" id="IPR050681">
    <property type="entry name" value="CDF/SLC30A"/>
</dbReference>
<dbReference type="PANTHER" id="PTHR11562">
    <property type="entry name" value="CATION EFFLUX PROTEIN/ ZINC TRANSPORTER"/>
    <property type="match status" value="1"/>
</dbReference>
<dbReference type="InterPro" id="IPR058533">
    <property type="entry name" value="Cation_efflux_TM"/>
</dbReference>
<keyword evidence="3" id="KW-0862">Zinc</keyword>
<keyword evidence="2 6" id="KW-0812">Transmembrane</keyword>
<reference evidence="8 9" key="1">
    <citation type="submission" date="2024-02" db="EMBL/GenBank/DDBJ databases">
        <authorList>
            <person name="Chen Y."/>
            <person name="Shah S."/>
            <person name="Dougan E. K."/>
            <person name="Thang M."/>
            <person name="Chan C."/>
        </authorList>
    </citation>
    <scope>NUCLEOTIDE SEQUENCE [LARGE SCALE GENOMIC DNA]</scope>
</reference>
<evidence type="ECO:0000256" key="1">
    <source>
        <dbReference type="ARBA" id="ARBA00004141"/>
    </source>
</evidence>
<keyword evidence="3" id="KW-0813">Transport</keyword>
<dbReference type="Pfam" id="PF01545">
    <property type="entry name" value="Cation_efflux"/>
    <property type="match status" value="1"/>
</dbReference>
<dbReference type="PANTHER" id="PTHR11562:SF17">
    <property type="entry name" value="RE54080P-RELATED"/>
    <property type="match status" value="1"/>
</dbReference>
<evidence type="ECO:0000256" key="4">
    <source>
        <dbReference type="ARBA" id="ARBA00022989"/>
    </source>
</evidence>
<comment type="caution">
    <text evidence="8">The sequence shown here is derived from an EMBL/GenBank/DDBJ whole genome shotgun (WGS) entry which is preliminary data.</text>
</comment>
<protein>
    <recommendedName>
        <fullName evidence="7">Cation efflux protein transmembrane domain-containing protein</fullName>
    </recommendedName>
</protein>
<evidence type="ECO:0000256" key="2">
    <source>
        <dbReference type="ARBA" id="ARBA00022692"/>
    </source>
</evidence>
<evidence type="ECO:0000256" key="3">
    <source>
        <dbReference type="ARBA" id="ARBA00022906"/>
    </source>
</evidence>
<keyword evidence="9" id="KW-1185">Reference proteome</keyword>
<gene>
    <name evidence="8" type="ORF">SCF082_LOCUS4652</name>
</gene>